<proteinExistence type="predicted"/>
<evidence type="ECO:0000313" key="1">
    <source>
        <dbReference type="EMBL" id="KAK1128558.1"/>
    </source>
</evidence>
<comment type="caution">
    <text evidence="1">The sequence shown here is derived from an EMBL/GenBank/DDBJ whole genome shotgun (WGS) entry which is preliminary data.</text>
</comment>
<evidence type="ECO:0000313" key="2">
    <source>
        <dbReference type="Proteomes" id="UP001177670"/>
    </source>
</evidence>
<reference evidence="1" key="1">
    <citation type="submission" date="2021-10" db="EMBL/GenBank/DDBJ databases">
        <title>Melipona bicolor Genome sequencing and assembly.</title>
        <authorList>
            <person name="Araujo N.S."/>
            <person name="Arias M.C."/>
        </authorList>
    </citation>
    <scope>NUCLEOTIDE SEQUENCE</scope>
    <source>
        <strain evidence="1">USP_2M_L1-L4_2017</strain>
        <tissue evidence="1">Whole body</tissue>
    </source>
</reference>
<protein>
    <submittedName>
        <fullName evidence="1">Uncharacterized protein</fullName>
    </submittedName>
</protein>
<dbReference type="AlphaFoldDB" id="A0AA40G013"/>
<accession>A0AA40G013</accession>
<organism evidence="1 2">
    <name type="scientific">Melipona bicolor</name>
    <dbReference type="NCBI Taxonomy" id="60889"/>
    <lineage>
        <taxon>Eukaryota</taxon>
        <taxon>Metazoa</taxon>
        <taxon>Ecdysozoa</taxon>
        <taxon>Arthropoda</taxon>
        <taxon>Hexapoda</taxon>
        <taxon>Insecta</taxon>
        <taxon>Pterygota</taxon>
        <taxon>Neoptera</taxon>
        <taxon>Endopterygota</taxon>
        <taxon>Hymenoptera</taxon>
        <taxon>Apocrita</taxon>
        <taxon>Aculeata</taxon>
        <taxon>Apoidea</taxon>
        <taxon>Anthophila</taxon>
        <taxon>Apidae</taxon>
        <taxon>Melipona</taxon>
    </lineage>
</organism>
<name>A0AA40G013_9HYME</name>
<dbReference type="Proteomes" id="UP001177670">
    <property type="component" value="Unassembled WGS sequence"/>
</dbReference>
<gene>
    <name evidence="1" type="ORF">K0M31_003016</name>
</gene>
<keyword evidence="2" id="KW-1185">Reference proteome</keyword>
<sequence length="65" mass="7329">MKEATQDKVDVYVVKQNSEGPVKIAHVENMEPLVVTSSEISKNLYDKIVDMFKRNRIESGSSSKT</sequence>
<dbReference type="EMBL" id="JAHYIQ010000010">
    <property type="protein sequence ID" value="KAK1128558.1"/>
    <property type="molecule type" value="Genomic_DNA"/>
</dbReference>